<keyword evidence="2" id="KW-1185">Reference proteome</keyword>
<dbReference type="Proteomes" id="UP000776276">
    <property type="component" value="Unassembled WGS sequence"/>
</dbReference>
<reference evidence="1 2" key="1">
    <citation type="submission" date="2021-06" db="EMBL/GenBank/DDBJ databases">
        <title>Sphingomonas sp. XMGL2, whole genome shotgun sequencing project.</title>
        <authorList>
            <person name="Zhao G."/>
            <person name="Shen L."/>
        </authorList>
    </citation>
    <scope>NUCLEOTIDE SEQUENCE [LARGE SCALE GENOMIC DNA]</scope>
    <source>
        <strain evidence="1 2">XMGL2</strain>
    </source>
</reference>
<gene>
    <name evidence="1" type="ORF">KOF26_10855</name>
</gene>
<proteinExistence type="predicted"/>
<dbReference type="RefSeq" id="WP_216324478.1">
    <property type="nucleotide sequence ID" value="NZ_JAHKRT010000005.1"/>
</dbReference>
<comment type="caution">
    <text evidence="1">The sequence shown here is derived from an EMBL/GenBank/DDBJ whole genome shotgun (WGS) entry which is preliminary data.</text>
</comment>
<name>A0ABS6BJ85_9SPHN</name>
<dbReference type="EMBL" id="JAHKRT010000005">
    <property type="protein sequence ID" value="MBU3078368.1"/>
    <property type="molecule type" value="Genomic_DNA"/>
</dbReference>
<accession>A0ABS6BJ85</accession>
<organism evidence="1 2">
    <name type="scientific">Sphingomonas quercus</name>
    <dbReference type="NCBI Taxonomy" id="2842451"/>
    <lineage>
        <taxon>Bacteria</taxon>
        <taxon>Pseudomonadati</taxon>
        <taxon>Pseudomonadota</taxon>
        <taxon>Alphaproteobacteria</taxon>
        <taxon>Sphingomonadales</taxon>
        <taxon>Sphingomonadaceae</taxon>
        <taxon>Sphingomonas</taxon>
    </lineage>
</organism>
<sequence>MTQKFRSSLRTNEIYIPATLSEIYDLLGSMMLHAPTFIDKTGEFPERNIDSEFAILTESFGVVHKKLGEERYLALMDLAARAKALFAADPEDNNGKTDQGYKLLHEIEDIIQSVRRRRVVTKQKDDEGEVTGD</sequence>
<evidence type="ECO:0000313" key="2">
    <source>
        <dbReference type="Proteomes" id="UP000776276"/>
    </source>
</evidence>
<protein>
    <submittedName>
        <fullName evidence="1">Uncharacterized protein</fullName>
    </submittedName>
</protein>
<evidence type="ECO:0000313" key="1">
    <source>
        <dbReference type="EMBL" id="MBU3078368.1"/>
    </source>
</evidence>